<name>A0ABW5RYZ8_9BACL</name>
<evidence type="ECO:0000313" key="4">
    <source>
        <dbReference type="Proteomes" id="UP001597399"/>
    </source>
</evidence>
<keyword evidence="3" id="KW-0969">Cilium</keyword>
<dbReference type="EMBL" id="JBHUMQ010000003">
    <property type="protein sequence ID" value="MFD2692359.1"/>
    <property type="molecule type" value="Genomic_DNA"/>
</dbReference>
<evidence type="ECO:0000313" key="3">
    <source>
        <dbReference type="EMBL" id="MFD2692359.1"/>
    </source>
</evidence>
<reference evidence="4" key="1">
    <citation type="journal article" date="2019" name="Int. J. Syst. Evol. Microbiol.">
        <title>The Global Catalogue of Microorganisms (GCM) 10K type strain sequencing project: providing services to taxonomists for standard genome sequencing and annotation.</title>
        <authorList>
            <consortium name="The Broad Institute Genomics Platform"/>
            <consortium name="The Broad Institute Genome Sequencing Center for Infectious Disease"/>
            <person name="Wu L."/>
            <person name="Ma J."/>
        </authorList>
    </citation>
    <scope>NUCLEOTIDE SEQUENCE [LARGE SCALE GENOMIC DNA]</scope>
    <source>
        <strain evidence="4">TISTR 2466</strain>
    </source>
</reference>
<evidence type="ECO:0000256" key="1">
    <source>
        <dbReference type="ARBA" id="ARBA00022795"/>
    </source>
</evidence>
<feature type="region of interest" description="Disordered" evidence="2">
    <location>
        <begin position="138"/>
        <end position="163"/>
    </location>
</feature>
<gene>
    <name evidence="3" type="ORF">ACFSUE_01700</name>
</gene>
<feature type="compositionally biased region" description="Polar residues" evidence="2">
    <location>
        <begin position="138"/>
        <end position="155"/>
    </location>
</feature>
<keyword evidence="3" id="KW-0282">Flagellum</keyword>
<comment type="caution">
    <text evidence="3">The sequence shown here is derived from an EMBL/GenBank/DDBJ whole genome shotgun (WGS) entry which is preliminary data.</text>
</comment>
<dbReference type="Pfam" id="PF05130">
    <property type="entry name" value="FlgN"/>
    <property type="match status" value="1"/>
</dbReference>
<dbReference type="InterPro" id="IPR007809">
    <property type="entry name" value="FlgN-like"/>
</dbReference>
<keyword evidence="4" id="KW-1185">Reference proteome</keyword>
<dbReference type="SUPFAM" id="SSF140566">
    <property type="entry name" value="FlgN-like"/>
    <property type="match status" value="1"/>
</dbReference>
<sequence>MSAERMEQIVKAMISQHDVLCKLAERKCEAIKREDAQTVSAITNKEAPFVDELIRLEKKRIAVIEYDLGSTHSDATFSEWEQAVIHEDEQEKWQKLYLKLTKSVYALKQANTLNQELLRDSLIWVRLNISLLKPKTQALNNYPNPKGGQSSSSVFSGRIDSRT</sequence>
<organism evidence="3 4">
    <name type="scientific">Sporolactobacillus shoreicorticis</name>
    <dbReference type="NCBI Taxonomy" id="1923877"/>
    <lineage>
        <taxon>Bacteria</taxon>
        <taxon>Bacillati</taxon>
        <taxon>Bacillota</taxon>
        <taxon>Bacilli</taxon>
        <taxon>Bacillales</taxon>
        <taxon>Sporolactobacillaceae</taxon>
        <taxon>Sporolactobacillus</taxon>
    </lineage>
</organism>
<keyword evidence="3" id="KW-0966">Cell projection</keyword>
<keyword evidence="1" id="KW-1005">Bacterial flagellum biogenesis</keyword>
<dbReference type="InterPro" id="IPR036679">
    <property type="entry name" value="FlgN-like_sf"/>
</dbReference>
<accession>A0ABW5RYZ8</accession>
<dbReference type="Proteomes" id="UP001597399">
    <property type="component" value="Unassembled WGS sequence"/>
</dbReference>
<evidence type="ECO:0000256" key="2">
    <source>
        <dbReference type="SAM" id="MobiDB-lite"/>
    </source>
</evidence>
<dbReference type="Gene3D" id="1.20.58.300">
    <property type="entry name" value="FlgN-like"/>
    <property type="match status" value="1"/>
</dbReference>
<proteinExistence type="predicted"/>
<protein>
    <submittedName>
        <fullName evidence="3">Flagellar protein FlgN</fullName>
    </submittedName>
</protein>